<proteinExistence type="predicted"/>
<name>A0ACC3SLD4_9PEZI</name>
<keyword evidence="2" id="KW-1185">Reference proteome</keyword>
<evidence type="ECO:0000313" key="2">
    <source>
        <dbReference type="Proteomes" id="UP001320706"/>
    </source>
</evidence>
<reference evidence="1" key="1">
    <citation type="submission" date="2024-02" db="EMBL/GenBank/DDBJ databases">
        <title>Metagenome Assembled Genome of Zalaria obscura JY119.</title>
        <authorList>
            <person name="Vighnesh L."/>
            <person name="Jagadeeshwari U."/>
            <person name="Venkata Ramana C."/>
            <person name="Sasikala C."/>
        </authorList>
    </citation>
    <scope>NUCLEOTIDE SEQUENCE</scope>
    <source>
        <strain evidence="1">JY119</strain>
    </source>
</reference>
<sequence>MASSVPLPDSSTRLEKYDTAIASMMKAVQTHNTDLNSAFKALNTAHHRTERQNLKEKRSTAEDWETQILDKIEKLVRQRHLPGLASEIKNTVLAFMELFGDSEHNRRIMSEVMRDCLQLWEAGEKESNEMENPPLTVGEPLRMIIHNTVVILLDRYGVSTVHIGQCSMGLRAAWEYIVAHGLSDQLEVEQGDNTGNFMNDNNNDDDRPEGLAQEGDATISLVVDDVDDENDSEDDEDPVQDLEDAYNLPDSPPHPTIPSPANQSSETNSQSKSPRKGMIPTYERLTSEQKVWLVQNRPMHSSYDALSVAFDERQSKTGYPEKQGGAQRSISNPTFLTLGKKTLRQIVKLIDSTRVHN</sequence>
<gene>
    <name evidence="1" type="ORF">M8818_001283</name>
</gene>
<dbReference type="EMBL" id="JAMKPW020000005">
    <property type="protein sequence ID" value="KAK8217525.1"/>
    <property type="molecule type" value="Genomic_DNA"/>
</dbReference>
<evidence type="ECO:0000313" key="1">
    <source>
        <dbReference type="EMBL" id="KAK8217525.1"/>
    </source>
</evidence>
<organism evidence="1 2">
    <name type="scientific">Zalaria obscura</name>
    <dbReference type="NCBI Taxonomy" id="2024903"/>
    <lineage>
        <taxon>Eukaryota</taxon>
        <taxon>Fungi</taxon>
        <taxon>Dikarya</taxon>
        <taxon>Ascomycota</taxon>
        <taxon>Pezizomycotina</taxon>
        <taxon>Dothideomycetes</taxon>
        <taxon>Dothideomycetidae</taxon>
        <taxon>Dothideales</taxon>
        <taxon>Zalariaceae</taxon>
        <taxon>Zalaria</taxon>
    </lineage>
</organism>
<comment type="caution">
    <text evidence="1">The sequence shown here is derived from an EMBL/GenBank/DDBJ whole genome shotgun (WGS) entry which is preliminary data.</text>
</comment>
<protein>
    <submittedName>
        <fullName evidence="1">Uncharacterized protein</fullName>
    </submittedName>
</protein>
<dbReference type="Proteomes" id="UP001320706">
    <property type="component" value="Unassembled WGS sequence"/>
</dbReference>
<accession>A0ACC3SLD4</accession>